<sequence length="208" mass="22832">MSEHLKSSSVSELLDLIGKDSTRETISVGDILETFGNRAFGAMMFVFAVPLVLPMPPGVSAILGAPLIFITFQWMLGRRTLWLPKVLLDRTVSLSDFRTISHKLTPYLARIERRLRPRLTFMYNPLGDRIVGALCFVLSLIVFLPIPFGNMLPSFAIAAFAMGGAERDGVAAIIGWMAAILSFFVLAVLSKAIIAAMIAFFSTLIGMF</sequence>
<dbReference type="RefSeq" id="WP_374344823.1">
    <property type="nucleotide sequence ID" value="NZ_JBHTLQ010000022.1"/>
</dbReference>
<protein>
    <submittedName>
        <fullName evidence="2">Exopolysaccharide biosynthesis protein</fullName>
    </submittedName>
</protein>
<dbReference type="Pfam" id="PF06055">
    <property type="entry name" value="ExoD"/>
    <property type="match status" value="1"/>
</dbReference>
<accession>A0ABW3T2Z4</accession>
<organism evidence="2 3">
    <name type="scientific">Phenylobacterium conjunctum</name>
    <dbReference type="NCBI Taxonomy" id="1298959"/>
    <lineage>
        <taxon>Bacteria</taxon>
        <taxon>Pseudomonadati</taxon>
        <taxon>Pseudomonadota</taxon>
        <taxon>Alphaproteobacteria</taxon>
        <taxon>Caulobacterales</taxon>
        <taxon>Caulobacteraceae</taxon>
        <taxon>Phenylobacterium</taxon>
    </lineage>
</organism>
<keyword evidence="3" id="KW-1185">Reference proteome</keyword>
<evidence type="ECO:0000256" key="1">
    <source>
        <dbReference type="SAM" id="Phobius"/>
    </source>
</evidence>
<dbReference type="PANTHER" id="PTHR41795">
    <property type="entry name" value="EXOPOLYSACCHARIDE SYNTHESIS PROTEIN"/>
    <property type="match status" value="1"/>
</dbReference>
<keyword evidence="1" id="KW-1133">Transmembrane helix</keyword>
<dbReference type="EMBL" id="JBHTLQ010000022">
    <property type="protein sequence ID" value="MFD1191132.1"/>
    <property type="molecule type" value="Genomic_DNA"/>
</dbReference>
<dbReference type="Proteomes" id="UP001597216">
    <property type="component" value="Unassembled WGS sequence"/>
</dbReference>
<feature type="transmembrane region" description="Helical" evidence="1">
    <location>
        <begin position="173"/>
        <end position="201"/>
    </location>
</feature>
<evidence type="ECO:0000313" key="2">
    <source>
        <dbReference type="EMBL" id="MFD1191132.1"/>
    </source>
</evidence>
<dbReference type="PIRSF" id="PIRSF033239">
    <property type="entry name" value="ExoD"/>
    <property type="match status" value="1"/>
</dbReference>
<dbReference type="PANTHER" id="PTHR41795:SF1">
    <property type="entry name" value="EXOPOLYSACCHARIDE SYNTHESIS PROTEIN"/>
    <property type="match status" value="1"/>
</dbReference>
<comment type="caution">
    <text evidence="2">The sequence shown here is derived from an EMBL/GenBank/DDBJ whole genome shotgun (WGS) entry which is preliminary data.</text>
</comment>
<reference evidence="3" key="1">
    <citation type="journal article" date="2019" name="Int. J. Syst. Evol. Microbiol.">
        <title>The Global Catalogue of Microorganisms (GCM) 10K type strain sequencing project: providing services to taxonomists for standard genome sequencing and annotation.</title>
        <authorList>
            <consortium name="The Broad Institute Genomics Platform"/>
            <consortium name="The Broad Institute Genome Sequencing Center for Infectious Disease"/>
            <person name="Wu L."/>
            <person name="Ma J."/>
        </authorList>
    </citation>
    <scope>NUCLEOTIDE SEQUENCE [LARGE SCALE GENOMIC DNA]</scope>
    <source>
        <strain evidence="3">CCUG 55074</strain>
    </source>
</reference>
<evidence type="ECO:0000313" key="3">
    <source>
        <dbReference type="Proteomes" id="UP001597216"/>
    </source>
</evidence>
<name>A0ABW3T2Z4_9CAUL</name>
<feature type="transmembrane region" description="Helical" evidence="1">
    <location>
        <begin position="59"/>
        <end position="76"/>
    </location>
</feature>
<keyword evidence="1" id="KW-0812">Transmembrane</keyword>
<gene>
    <name evidence="2" type="ORF">ACFQ27_11120</name>
</gene>
<dbReference type="InterPro" id="IPR010331">
    <property type="entry name" value="ExoD"/>
</dbReference>
<keyword evidence="1" id="KW-0472">Membrane</keyword>
<proteinExistence type="predicted"/>
<feature type="transmembrane region" description="Helical" evidence="1">
    <location>
        <begin position="130"/>
        <end position="161"/>
    </location>
</feature>